<comment type="caution">
    <text evidence="2">The sequence shown here is derived from an EMBL/GenBank/DDBJ whole genome shotgun (WGS) entry which is preliminary data.</text>
</comment>
<evidence type="ECO:0000313" key="3">
    <source>
        <dbReference type="Proteomes" id="UP001460270"/>
    </source>
</evidence>
<sequence>MRAWACALIGCGRRGRHLNVNGRNERINVCRLTCAVWGACARRGSEVGLREKRAGLRGVWTFTCDCRQKCGQFIVHLDLTVMCLHLDLTVTCSRVHLDLTVIVHLDLTVMCLRVHLDLTATCLQSSPGPDCDVSSSSPGPDWTCLQSSPGPDCECLRVHLDLTVTCLQSSPGPDCDVSSSSPGPDCDMSPEFTWT</sequence>
<protein>
    <submittedName>
        <fullName evidence="2">Uncharacterized protein</fullName>
    </submittedName>
</protein>
<evidence type="ECO:0000256" key="1">
    <source>
        <dbReference type="SAM" id="MobiDB-lite"/>
    </source>
</evidence>
<dbReference type="AlphaFoldDB" id="A0AAW0PA08"/>
<accession>A0AAW0PA08</accession>
<gene>
    <name evidence="2" type="ORF">WMY93_012012</name>
</gene>
<keyword evidence="3" id="KW-1185">Reference proteome</keyword>
<dbReference type="EMBL" id="JBBPFD010000008">
    <property type="protein sequence ID" value="KAK7916251.1"/>
    <property type="molecule type" value="Genomic_DNA"/>
</dbReference>
<proteinExistence type="predicted"/>
<name>A0AAW0PA08_9GOBI</name>
<organism evidence="2 3">
    <name type="scientific">Mugilogobius chulae</name>
    <name type="common">yellowstripe goby</name>
    <dbReference type="NCBI Taxonomy" id="88201"/>
    <lineage>
        <taxon>Eukaryota</taxon>
        <taxon>Metazoa</taxon>
        <taxon>Chordata</taxon>
        <taxon>Craniata</taxon>
        <taxon>Vertebrata</taxon>
        <taxon>Euteleostomi</taxon>
        <taxon>Actinopterygii</taxon>
        <taxon>Neopterygii</taxon>
        <taxon>Teleostei</taxon>
        <taxon>Neoteleostei</taxon>
        <taxon>Acanthomorphata</taxon>
        <taxon>Gobiaria</taxon>
        <taxon>Gobiiformes</taxon>
        <taxon>Gobioidei</taxon>
        <taxon>Gobiidae</taxon>
        <taxon>Gobionellinae</taxon>
        <taxon>Mugilogobius</taxon>
    </lineage>
</organism>
<feature type="region of interest" description="Disordered" evidence="1">
    <location>
        <begin position="169"/>
        <end position="195"/>
    </location>
</feature>
<evidence type="ECO:0000313" key="2">
    <source>
        <dbReference type="EMBL" id="KAK7916251.1"/>
    </source>
</evidence>
<dbReference type="Proteomes" id="UP001460270">
    <property type="component" value="Unassembled WGS sequence"/>
</dbReference>
<reference evidence="3" key="1">
    <citation type="submission" date="2024-04" db="EMBL/GenBank/DDBJ databases">
        <title>Salinicola lusitanus LLJ914,a marine bacterium isolated from the Okinawa Trough.</title>
        <authorList>
            <person name="Li J."/>
        </authorList>
    </citation>
    <scope>NUCLEOTIDE SEQUENCE [LARGE SCALE GENOMIC DNA]</scope>
</reference>
<feature type="compositionally biased region" description="Polar residues" evidence="1">
    <location>
        <begin position="169"/>
        <end position="182"/>
    </location>
</feature>